<evidence type="ECO:0000313" key="1">
    <source>
        <dbReference type="EMBL" id="MBF2715716.1"/>
    </source>
</evidence>
<accession>A0AAE2RCB5</accession>
<protein>
    <submittedName>
        <fullName evidence="1">Uncharacterized protein</fullName>
    </submittedName>
</protein>
<name>A0AAE2RCB5_AGRVI</name>
<dbReference type="RefSeq" id="WP_194416734.1">
    <property type="nucleotide sequence ID" value="NZ_JACXXJ020000005.1"/>
</dbReference>
<sequence length="88" mass="9830">MALVKINGVEVDQDDPCALFKALYSVKLRALAGEHVSQMSIQSPVTRDQVVFSSANLSALDAELNRLAAACQEKTTGRRPNRRWRLRF</sequence>
<evidence type="ECO:0000313" key="2">
    <source>
        <dbReference type="Proteomes" id="UP000655037"/>
    </source>
</evidence>
<proteinExistence type="predicted"/>
<gene>
    <name evidence="1" type="ORF">IEI95_015970</name>
</gene>
<reference evidence="1" key="1">
    <citation type="submission" date="2020-11" db="EMBL/GenBank/DDBJ databases">
        <title>Agrobacterium vitis strain K377 genome.</title>
        <authorList>
            <person name="Xi H."/>
        </authorList>
    </citation>
    <scope>NUCLEOTIDE SEQUENCE</scope>
    <source>
        <strain evidence="1">K377</strain>
    </source>
</reference>
<organism evidence="1 2">
    <name type="scientific">Agrobacterium vitis</name>
    <name type="common">Rhizobium vitis</name>
    <dbReference type="NCBI Taxonomy" id="373"/>
    <lineage>
        <taxon>Bacteria</taxon>
        <taxon>Pseudomonadati</taxon>
        <taxon>Pseudomonadota</taxon>
        <taxon>Alphaproteobacteria</taxon>
        <taxon>Hyphomicrobiales</taxon>
        <taxon>Rhizobiaceae</taxon>
        <taxon>Rhizobium/Agrobacterium group</taxon>
        <taxon>Agrobacterium</taxon>
    </lineage>
</organism>
<comment type="caution">
    <text evidence="1">The sequence shown here is derived from an EMBL/GenBank/DDBJ whole genome shotgun (WGS) entry which is preliminary data.</text>
</comment>
<dbReference type="AlphaFoldDB" id="A0AAE2RCB5"/>
<dbReference type="EMBL" id="JACXXJ020000005">
    <property type="protein sequence ID" value="MBF2715716.1"/>
    <property type="molecule type" value="Genomic_DNA"/>
</dbReference>
<dbReference type="Proteomes" id="UP000655037">
    <property type="component" value="Unassembled WGS sequence"/>
</dbReference>